<dbReference type="InterPro" id="IPR001647">
    <property type="entry name" value="HTH_TetR"/>
</dbReference>
<keyword evidence="2 4" id="KW-0238">DNA-binding</keyword>
<feature type="domain" description="HTH tetR-type" evidence="5">
    <location>
        <begin position="36"/>
        <end position="96"/>
    </location>
</feature>
<evidence type="ECO:0000256" key="4">
    <source>
        <dbReference type="PROSITE-ProRule" id="PRU00335"/>
    </source>
</evidence>
<dbReference type="Proteomes" id="UP000824166">
    <property type="component" value="Unassembled WGS sequence"/>
</dbReference>
<evidence type="ECO:0000256" key="2">
    <source>
        <dbReference type="ARBA" id="ARBA00023125"/>
    </source>
</evidence>
<protein>
    <submittedName>
        <fullName evidence="6">TetR/AcrR family transcriptional regulator</fullName>
    </submittedName>
</protein>
<evidence type="ECO:0000313" key="6">
    <source>
        <dbReference type="EMBL" id="MBU8867811.1"/>
    </source>
</evidence>
<organism evidence="6 7">
    <name type="scientific">Paenarthrobacter aromaticivorans</name>
    <dbReference type="NCBI Taxonomy" id="2849150"/>
    <lineage>
        <taxon>Bacteria</taxon>
        <taxon>Bacillati</taxon>
        <taxon>Actinomycetota</taxon>
        <taxon>Actinomycetes</taxon>
        <taxon>Micrococcales</taxon>
        <taxon>Micrococcaceae</taxon>
        <taxon>Paenarthrobacter</taxon>
    </lineage>
</organism>
<dbReference type="InterPro" id="IPR023772">
    <property type="entry name" value="DNA-bd_HTH_TetR-type_CS"/>
</dbReference>
<dbReference type="RefSeq" id="WP_216925931.1">
    <property type="nucleotide sequence ID" value="NZ_JAHOPC010000010.1"/>
</dbReference>
<sequence length="226" mass="24556">MTLPLTSQQEASNDPELSEIIAALDRASAGSSGERGDTRERLLAAAMPAFATEGFRATTIRSLASAVGITPGAVYAHFDSKEAILSAALARTYRKFLIDVVIPQDGEGAGVRFDGLCRRHMLFQMENSEIASASDMLLLNEMVLQAADPATVQVIRRAKAAYFDRIYQEVIRLDAGPGGLRLKVKTRAVLVVCDSLSAEPRPETEGMDRKAVLDQYMRLVSSIIRP</sequence>
<proteinExistence type="predicted"/>
<reference evidence="6 7" key="1">
    <citation type="submission" date="2021-06" db="EMBL/GenBank/DDBJ databases">
        <authorList>
            <person name="Jeong J.W."/>
        </authorList>
    </citation>
    <scope>NUCLEOTIDE SEQUENCE [LARGE SCALE GENOMIC DNA]</scope>
    <source>
        <strain evidence="6 7">MMS21-TAE1-1</strain>
    </source>
</reference>
<dbReference type="InterPro" id="IPR050109">
    <property type="entry name" value="HTH-type_TetR-like_transc_reg"/>
</dbReference>
<dbReference type="PROSITE" id="PS50977">
    <property type="entry name" value="HTH_TETR_2"/>
    <property type="match status" value="1"/>
</dbReference>
<keyword evidence="1" id="KW-0805">Transcription regulation</keyword>
<keyword evidence="3" id="KW-0804">Transcription</keyword>
<feature type="DNA-binding region" description="H-T-H motif" evidence="4">
    <location>
        <begin position="59"/>
        <end position="78"/>
    </location>
</feature>
<dbReference type="PANTHER" id="PTHR30055">
    <property type="entry name" value="HTH-TYPE TRANSCRIPTIONAL REGULATOR RUTR"/>
    <property type="match status" value="1"/>
</dbReference>
<keyword evidence="7" id="KW-1185">Reference proteome</keyword>
<dbReference type="EMBL" id="JAHOPC010000010">
    <property type="protein sequence ID" value="MBU8867811.1"/>
    <property type="molecule type" value="Genomic_DNA"/>
</dbReference>
<dbReference type="PROSITE" id="PS01081">
    <property type="entry name" value="HTH_TETR_1"/>
    <property type="match status" value="1"/>
</dbReference>
<evidence type="ECO:0000313" key="7">
    <source>
        <dbReference type="Proteomes" id="UP000824166"/>
    </source>
</evidence>
<evidence type="ECO:0000259" key="5">
    <source>
        <dbReference type="PROSITE" id="PS50977"/>
    </source>
</evidence>
<comment type="caution">
    <text evidence="6">The sequence shown here is derived from an EMBL/GenBank/DDBJ whole genome shotgun (WGS) entry which is preliminary data.</text>
</comment>
<evidence type="ECO:0000256" key="3">
    <source>
        <dbReference type="ARBA" id="ARBA00023163"/>
    </source>
</evidence>
<evidence type="ECO:0000256" key="1">
    <source>
        <dbReference type="ARBA" id="ARBA00023015"/>
    </source>
</evidence>
<accession>A0ABS6I7W2</accession>
<dbReference type="Pfam" id="PF00440">
    <property type="entry name" value="TetR_N"/>
    <property type="match status" value="1"/>
</dbReference>
<name>A0ABS6I7W2_9MICC</name>
<dbReference type="PANTHER" id="PTHR30055:SF234">
    <property type="entry name" value="HTH-TYPE TRANSCRIPTIONAL REGULATOR BETI"/>
    <property type="match status" value="1"/>
</dbReference>
<gene>
    <name evidence="6" type="ORF">KSW38_16105</name>
</gene>